<dbReference type="AlphaFoldDB" id="A0A2C9ZKZ9"/>
<dbReference type="Proteomes" id="UP000194632">
    <property type="component" value="Unassembled WGS sequence"/>
</dbReference>
<protein>
    <recommendedName>
        <fullName evidence="3">IrrE N-terminal-like domain-containing protein</fullName>
    </recommendedName>
</protein>
<comment type="caution">
    <text evidence="1">The sequence shown here is derived from an EMBL/GenBank/DDBJ whole genome shotgun (WGS) entry which is preliminary data.</text>
</comment>
<dbReference type="STRING" id="417102.CA982_00075"/>
<proteinExistence type="predicted"/>
<dbReference type="RefSeq" id="WP_086533327.1">
    <property type="nucleotide sequence ID" value="NZ_JBLKRZ010000012.1"/>
</dbReference>
<evidence type="ECO:0008006" key="3">
    <source>
        <dbReference type="Google" id="ProtNLM"/>
    </source>
</evidence>
<dbReference type="EMBL" id="NGFO01000001">
    <property type="protein sequence ID" value="OUC80814.1"/>
    <property type="molecule type" value="Genomic_DNA"/>
</dbReference>
<accession>A0A2C9ZKZ9</accession>
<organism evidence="1 2">
    <name type="scientific">Gordonia lacunae</name>
    <dbReference type="NCBI Taxonomy" id="417102"/>
    <lineage>
        <taxon>Bacteria</taxon>
        <taxon>Bacillati</taxon>
        <taxon>Actinomycetota</taxon>
        <taxon>Actinomycetes</taxon>
        <taxon>Mycobacteriales</taxon>
        <taxon>Gordoniaceae</taxon>
        <taxon>Gordonia</taxon>
    </lineage>
</organism>
<evidence type="ECO:0000313" key="1">
    <source>
        <dbReference type="EMBL" id="OUC80814.1"/>
    </source>
</evidence>
<reference evidence="1 2" key="1">
    <citation type="submission" date="2017-05" db="EMBL/GenBank/DDBJ databases">
        <title>Biotechnological potential of actinobacteria isolated from South African environments.</title>
        <authorList>
            <person name="Le Roes-Hill M."/>
            <person name="Prins A."/>
            <person name="Durrell K.A."/>
        </authorList>
    </citation>
    <scope>NUCLEOTIDE SEQUENCE [LARGE SCALE GENOMIC DNA]</scope>
    <source>
        <strain evidence="1">BS2</strain>
    </source>
</reference>
<sequence length="170" mass="18819">MRRSERALRTLCRTTLKGLDLDLPLDVTQLCERYGERRGRPIRLIAHPLPAGLPNGIWLAATDADYFFHQAETSRLHRDQIVIHEFGHLIAGHQVLGEASAQGIAALTQDESTAALRRTCYSDDAEWEAEMLASLILGWAEDASTGVGSTASHDELRGLQRLLGGHRGWL</sequence>
<dbReference type="OrthoDB" id="4144896at2"/>
<gene>
    <name evidence="1" type="ORF">CA982_00075</name>
</gene>
<evidence type="ECO:0000313" key="2">
    <source>
        <dbReference type="Proteomes" id="UP000194632"/>
    </source>
</evidence>
<name>A0A2C9ZKZ9_9ACTN</name>
<keyword evidence="2" id="KW-1185">Reference proteome</keyword>